<keyword evidence="3" id="KW-0804">Transcription</keyword>
<dbReference type="NCBIfam" id="NF033788">
    <property type="entry name" value="HTH_metalloreg"/>
    <property type="match status" value="1"/>
</dbReference>
<dbReference type="KEGG" id="ara:Arad_9906"/>
<dbReference type="PANTHER" id="PTHR43132:SF2">
    <property type="entry name" value="ARSENICAL RESISTANCE OPERON REPRESSOR ARSR-RELATED"/>
    <property type="match status" value="1"/>
</dbReference>
<name>B9JM98_RHIR8</name>
<evidence type="ECO:0000313" key="5">
    <source>
        <dbReference type="EMBL" id="ACM30849.1"/>
    </source>
</evidence>
<dbReference type="InterPro" id="IPR051011">
    <property type="entry name" value="Metal_resp_trans_reg"/>
</dbReference>
<dbReference type="Proteomes" id="UP000001600">
    <property type="component" value="Chromosome 2"/>
</dbReference>
<dbReference type="RefSeq" id="WP_015918104.1">
    <property type="nucleotide sequence ID" value="NC_011983.1"/>
</dbReference>
<dbReference type="eggNOG" id="COG0640">
    <property type="taxonomic scope" value="Bacteria"/>
</dbReference>
<dbReference type="AlphaFoldDB" id="B9JM98"/>
<dbReference type="Gene3D" id="1.10.10.10">
    <property type="entry name" value="Winged helix-like DNA-binding domain superfamily/Winged helix DNA-binding domain"/>
    <property type="match status" value="1"/>
</dbReference>
<keyword evidence="1" id="KW-0805">Transcription regulation</keyword>
<feature type="domain" description="HTH arsR-type" evidence="4">
    <location>
        <begin position="8"/>
        <end position="101"/>
    </location>
</feature>
<dbReference type="HOGENOM" id="CLU_097806_6_4_5"/>
<accession>B9JM98</accession>
<proteinExistence type="predicted"/>
<gene>
    <name evidence="5" type="ordered locus">Arad_9906</name>
</gene>
<dbReference type="InterPro" id="IPR036390">
    <property type="entry name" value="WH_DNA-bd_sf"/>
</dbReference>
<keyword evidence="2" id="KW-0238">DNA-binding</keyword>
<sequence length="101" mass="10976">MAIGTTQLNEETAELSAVLLSAMAHPIRLAILMLLTGEELAVNAVASRLGISRALASQHLGRLRIQRLVTTRREKRTVYYSSQSQAAGAVLRALNKTLFMA</sequence>
<evidence type="ECO:0000256" key="2">
    <source>
        <dbReference type="ARBA" id="ARBA00023125"/>
    </source>
</evidence>
<dbReference type="InterPro" id="IPR011991">
    <property type="entry name" value="ArsR-like_HTH"/>
</dbReference>
<organism evidence="5 6">
    <name type="scientific">Rhizobium rhizogenes (strain K84 / ATCC BAA-868)</name>
    <name type="common">Agrobacterium radiobacter</name>
    <dbReference type="NCBI Taxonomy" id="311403"/>
    <lineage>
        <taxon>Bacteria</taxon>
        <taxon>Pseudomonadati</taxon>
        <taxon>Pseudomonadota</taxon>
        <taxon>Alphaproteobacteria</taxon>
        <taxon>Hyphomicrobiales</taxon>
        <taxon>Rhizobiaceae</taxon>
        <taxon>Rhizobium/Agrobacterium group</taxon>
        <taxon>Rhizobium</taxon>
    </lineage>
</organism>
<evidence type="ECO:0000259" key="4">
    <source>
        <dbReference type="PROSITE" id="PS50987"/>
    </source>
</evidence>
<reference evidence="5 6" key="1">
    <citation type="journal article" date="2009" name="J. Bacteriol.">
        <title>Genome sequences of three Agrobacterium biovars help elucidate the evolution of multichromosome genomes in bacteria.</title>
        <authorList>
            <person name="Slater S.C."/>
            <person name="Goldman B.S."/>
            <person name="Goodner B."/>
            <person name="Setubal J.C."/>
            <person name="Farrand S.K."/>
            <person name="Nester E.W."/>
            <person name="Burr T.J."/>
            <person name="Banta L."/>
            <person name="Dickerman A.W."/>
            <person name="Paulsen I."/>
            <person name="Otten L."/>
            <person name="Suen G."/>
            <person name="Welch R."/>
            <person name="Almeida N.F."/>
            <person name="Arnold F."/>
            <person name="Burton O.T."/>
            <person name="Du Z."/>
            <person name="Ewing A."/>
            <person name="Godsy E."/>
            <person name="Heisel S."/>
            <person name="Houmiel K.L."/>
            <person name="Jhaveri J."/>
            <person name="Lu J."/>
            <person name="Miller N.M."/>
            <person name="Norton S."/>
            <person name="Chen Q."/>
            <person name="Phoolcharoen W."/>
            <person name="Ohlin V."/>
            <person name="Ondrusek D."/>
            <person name="Pride N."/>
            <person name="Stricklin S.L."/>
            <person name="Sun J."/>
            <person name="Wheeler C."/>
            <person name="Wilson L."/>
            <person name="Zhu H."/>
            <person name="Wood D.W."/>
        </authorList>
    </citation>
    <scope>NUCLEOTIDE SEQUENCE [LARGE SCALE GENOMIC DNA]</scope>
    <source>
        <strain evidence="6">K84 / ATCC BAA-868</strain>
    </source>
</reference>
<dbReference type="PRINTS" id="PR00778">
    <property type="entry name" value="HTHARSR"/>
</dbReference>
<dbReference type="CDD" id="cd00090">
    <property type="entry name" value="HTH_ARSR"/>
    <property type="match status" value="1"/>
</dbReference>
<dbReference type="GO" id="GO:0003700">
    <property type="term" value="F:DNA-binding transcription factor activity"/>
    <property type="evidence" value="ECO:0007669"/>
    <property type="project" value="InterPro"/>
</dbReference>
<dbReference type="STRING" id="311403.Arad_9906"/>
<dbReference type="Pfam" id="PF01022">
    <property type="entry name" value="HTH_5"/>
    <property type="match status" value="1"/>
</dbReference>
<dbReference type="SUPFAM" id="SSF46785">
    <property type="entry name" value="Winged helix' DNA-binding domain"/>
    <property type="match status" value="1"/>
</dbReference>
<dbReference type="EMBL" id="CP000629">
    <property type="protein sequence ID" value="ACM30849.1"/>
    <property type="molecule type" value="Genomic_DNA"/>
</dbReference>
<protein>
    <submittedName>
        <fullName evidence="5">Nodulation protein</fullName>
    </submittedName>
</protein>
<evidence type="ECO:0000256" key="3">
    <source>
        <dbReference type="ARBA" id="ARBA00023163"/>
    </source>
</evidence>
<dbReference type="PROSITE" id="PS50987">
    <property type="entry name" value="HTH_ARSR_2"/>
    <property type="match status" value="1"/>
</dbReference>
<evidence type="ECO:0000256" key="1">
    <source>
        <dbReference type="ARBA" id="ARBA00023015"/>
    </source>
</evidence>
<dbReference type="InterPro" id="IPR036388">
    <property type="entry name" value="WH-like_DNA-bd_sf"/>
</dbReference>
<evidence type="ECO:0000313" key="6">
    <source>
        <dbReference type="Proteomes" id="UP000001600"/>
    </source>
</evidence>
<dbReference type="InterPro" id="IPR001845">
    <property type="entry name" value="HTH_ArsR_DNA-bd_dom"/>
</dbReference>
<dbReference type="PANTHER" id="PTHR43132">
    <property type="entry name" value="ARSENICAL RESISTANCE OPERON REPRESSOR ARSR-RELATED"/>
    <property type="match status" value="1"/>
</dbReference>
<dbReference type="GO" id="GO:0003677">
    <property type="term" value="F:DNA binding"/>
    <property type="evidence" value="ECO:0007669"/>
    <property type="project" value="UniProtKB-KW"/>
</dbReference>
<dbReference type="SMART" id="SM00418">
    <property type="entry name" value="HTH_ARSR"/>
    <property type="match status" value="1"/>
</dbReference>